<protein>
    <submittedName>
        <fullName evidence="1">DUF1684 domain-containing protein</fullName>
    </submittedName>
</protein>
<name>A0A938YIR2_9ACTN</name>
<accession>A0A938YIR2</accession>
<comment type="caution">
    <text evidence="1">The sequence shown here is derived from an EMBL/GenBank/DDBJ whole genome shotgun (WGS) entry which is preliminary data.</text>
</comment>
<dbReference type="AlphaFoldDB" id="A0A938YIR2"/>
<keyword evidence="2" id="KW-1185">Reference proteome</keyword>
<organism evidence="1 2">
    <name type="scientific">Nakamurella flavida</name>
    <dbReference type="NCBI Taxonomy" id="363630"/>
    <lineage>
        <taxon>Bacteria</taxon>
        <taxon>Bacillati</taxon>
        <taxon>Actinomycetota</taxon>
        <taxon>Actinomycetes</taxon>
        <taxon>Nakamurellales</taxon>
        <taxon>Nakamurellaceae</taxon>
        <taxon>Nakamurella</taxon>
    </lineage>
</organism>
<reference evidence="1" key="1">
    <citation type="submission" date="2021-01" db="EMBL/GenBank/DDBJ databases">
        <title>KCTC 19127 draft genome.</title>
        <authorList>
            <person name="An D."/>
        </authorList>
    </citation>
    <scope>NUCLEOTIDE SEQUENCE</scope>
    <source>
        <strain evidence="1">KCTC 19127</strain>
    </source>
</reference>
<dbReference type="Pfam" id="PF07920">
    <property type="entry name" value="DUF1684"/>
    <property type="match status" value="1"/>
</dbReference>
<sequence length="272" mass="28247">MTAVTPAPTRTTDLQSAWDAWHRGREEALAVPHGWLSLTGFHWLPETAGELDGLPGVWRADAAGAELTGGDGLVVAADGRPVEGTLTAQLAEDGSLMWVRDGERVVELVLRGGRYAVRVRDPKAPTLQGFRGIPAFPVDPAWVLTGTYAAYPAPVPTEVDTARAGLRQRVPAVGEVTVEIAGTSHTLVATGSAGSPSIAFHDATNGDTTAPWRVVPVVPAPGGRAGEVVLDFNRAVNQPFSFSPFGTCPAPIAGNTLPVAVTAGERTPAAVA</sequence>
<dbReference type="PANTHER" id="PTHR41913">
    <property type="entry name" value="DUF1684 DOMAIN-CONTAINING PROTEIN"/>
    <property type="match status" value="1"/>
</dbReference>
<dbReference type="RefSeq" id="WP_205256816.1">
    <property type="nucleotide sequence ID" value="NZ_BAAAPV010000004.1"/>
</dbReference>
<proteinExistence type="predicted"/>
<dbReference type="EMBL" id="JAERWL010000008">
    <property type="protein sequence ID" value="MBM9476707.1"/>
    <property type="molecule type" value="Genomic_DNA"/>
</dbReference>
<gene>
    <name evidence="1" type="ORF">JL107_09650</name>
</gene>
<dbReference type="PANTHER" id="PTHR41913:SF1">
    <property type="entry name" value="DUF1684 DOMAIN-CONTAINING PROTEIN"/>
    <property type="match status" value="1"/>
</dbReference>
<evidence type="ECO:0000313" key="2">
    <source>
        <dbReference type="Proteomes" id="UP000663801"/>
    </source>
</evidence>
<dbReference type="Proteomes" id="UP000663801">
    <property type="component" value="Unassembled WGS sequence"/>
</dbReference>
<dbReference type="InterPro" id="IPR012467">
    <property type="entry name" value="DUF1684"/>
</dbReference>
<evidence type="ECO:0000313" key="1">
    <source>
        <dbReference type="EMBL" id="MBM9476707.1"/>
    </source>
</evidence>